<proteinExistence type="predicted"/>
<comment type="caution">
    <text evidence="1">The sequence shown here is derived from an EMBL/GenBank/DDBJ whole genome shotgun (WGS) entry which is preliminary data.</text>
</comment>
<evidence type="ECO:0008006" key="3">
    <source>
        <dbReference type="Google" id="ProtNLM"/>
    </source>
</evidence>
<protein>
    <recommendedName>
        <fullName evidence="3">Tetratricopeptide repeat protein</fullName>
    </recommendedName>
</protein>
<dbReference type="AlphaFoldDB" id="A0A2N5ZF33"/>
<dbReference type="InterPro" id="IPR011990">
    <property type="entry name" value="TPR-like_helical_dom_sf"/>
</dbReference>
<evidence type="ECO:0000313" key="1">
    <source>
        <dbReference type="EMBL" id="PLX17269.1"/>
    </source>
</evidence>
<dbReference type="Proteomes" id="UP000234857">
    <property type="component" value="Unassembled WGS sequence"/>
</dbReference>
<dbReference type="SUPFAM" id="SSF48452">
    <property type="entry name" value="TPR-like"/>
    <property type="match status" value="1"/>
</dbReference>
<dbReference type="SUPFAM" id="SSF82171">
    <property type="entry name" value="DPP6 N-terminal domain-like"/>
    <property type="match status" value="1"/>
</dbReference>
<organism evidence="1 2">
    <name type="scientific">Muiribacterium halophilum</name>
    <dbReference type="NCBI Taxonomy" id="2053465"/>
    <lineage>
        <taxon>Bacteria</taxon>
        <taxon>Candidatus Muiribacteriota</taxon>
        <taxon>Candidatus Muiribacteriia</taxon>
        <taxon>Candidatus Muiribacteriales</taxon>
        <taxon>Candidatus Muiribacteriaceae</taxon>
        <taxon>Candidatus Muiribacterium</taxon>
    </lineage>
</organism>
<name>A0A2N5ZF33_MUIH1</name>
<dbReference type="EMBL" id="PKTG01000091">
    <property type="protein sequence ID" value="PLX17269.1"/>
    <property type="molecule type" value="Genomic_DNA"/>
</dbReference>
<dbReference type="Gene3D" id="1.25.40.10">
    <property type="entry name" value="Tetratricopeptide repeat domain"/>
    <property type="match status" value="1"/>
</dbReference>
<sequence>MNIYTFSKDETPLIYRGSLSTVNKDNSFYNICTLNKNGYKRMINGQVFSDIVVSPKYNDLFILVDNNLIYDDKKIDIYEKKFDYSFSTSGQKMLFSVGDTLFYKKRRIETVGEIYGNNLFFSSDGKSMFYSIIKDEKDGMRSYLCEYEMGILQNIPGRLDDIDVSPYRQEIAYSSKTSGTSFLEIKKDDEIIFNGNFLDVKNILFSPDGERFSCVIKDPIGQDEFYINSNLFKPDERLVLKTGFSNDSKHFYILTFDVQNNKKVLYIDNRRIIDGIDITDIELFGENYICRVKDAKGEYLLLNGERSSLYDRLPWFCFSDDRKTLLYAAGKKNSLNIFVNGKKQEKKYDQVSNILFSSVDNVFHFSALSNKQILNISLKVLWYKESYSDMLISKKIDDNTSLIISKKRFDQDKLASLIYKQSEEERKSKLFSSKYERILQLVDEQNSEESIALIDELLSMYPKDEKLLDLKARMFLVQGNTQGVIECYLTLMQISGNEIYLDRIVDIYWKDKQYKKIALLIQTLINDKNKISKRNINRALYACMYINDMPRLEMLLKEIRAARLKTDVMNFVNIYIAVKNSDIKKAKRLLENEDSRSNNPVFLSLKGIVLAYDDRLLESVHFLSKSLLIRHDDDVLLYRAEVFIRMGEFLKAANDIENISYLNKSRVLKERLAHVYYDATYYEKAESIIKNLIDRYPKDASYYNVLAWMKATCSDPAYRDGKEAVRLAKIAYKLRPDFKTKDTLAAAFAESGLFDEAILLLNEILRDTEQKYYKKMLKLYKNRMHFYDAPGKG</sequence>
<gene>
    <name evidence="1" type="ORF">C0601_07915</name>
</gene>
<evidence type="ECO:0000313" key="2">
    <source>
        <dbReference type="Proteomes" id="UP000234857"/>
    </source>
</evidence>
<accession>A0A2N5ZF33</accession>
<reference evidence="1 2" key="1">
    <citation type="submission" date="2017-11" db="EMBL/GenBank/DDBJ databases">
        <title>Genome-resolved metagenomics identifies genetic mobility, metabolic interactions, and unexpected diversity in perchlorate-reducing communities.</title>
        <authorList>
            <person name="Barnum T.P."/>
            <person name="Figueroa I.A."/>
            <person name="Carlstrom C.I."/>
            <person name="Lucas L.N."/>
            <person name="Engelbrektson A.L."/>
            <person name="Coates J.D."/>
        </authorList>
    </citation>
    <scope>NUCLEOTIDE SEQUENCE [LARGE SCALE GENOMIC DNA]</scope>
    <source>
        <strain evidence="1">BM706</strain>
    </source>
</reference>